<dbReference type="EMBL" id="WSTA01000031">
    <property type="protein sequence ID" value="MWB98610.1"/>
    <property type="molecule type" value="Genomic_DNA"/>
</dbReference>
<feature type="domain" description="SGNH hydrolase-type esterase" evidence="2">
    <location>
        <begin position="75"/>
        <end position="272"/>
    </location>
</feature>
<reference evidence="3 4" key="1">
    <citation type="submission" date="2019-12" db="EMBL/GenBank/DDBJ databases">
        <authorList>
            <person name="Kim Y.S."/>
        </authorList>
    </citation>
    <scope>NUCLEOTIDE SEQUENCE [LARGE SCALE GENOMIC DNA]</scope>
    <source>
        <strain evidence="3 4">MMS17-SY077</strain>
    </source>
</reference>
<dbReference type="SUPFAM" id="SSF52266">
    <property type="entry name" value="SGNH hydrolase"/>
    <property type="match status" value="1"/>
</dbReference>
<sequence length="286" mass="30000">MRARSRTALVTSLSAALSTLALALGLVGCAEPTVAEPTVAAAPPPARMAAIGTSLSVAYDSCGFGDCPQYSWSTGTNAVLDSHATRLESVNPELERANYAVAGTTAAGLDAQAAQAVAFGAEYVTVDIGANDACTPTTDGMTETATFTTQVQTALDRIAAGNGGRTRIFVSSIPNVERIWEVGKERAAARLIWETSGICQSMLARPTSTAHADVERRDAVQSRVDEYNAALQQVCAATPNCTWDGGTVADYRFVLADMSTLDYFHPSIAGQRKLAALTWPKTPFGS</sequence>
<dbReference type="AlphaFoldDB" id="A0A6I4NWF8"/>
<proteinExistence type="predicted"/>
<feature type="chain" id="PRO_5038949070" evidence="1">
    <location>
        <begin position="24"/>
        <end position="286"/>
    </location>
</feature>
<keyword evidence="4" id="KW-1185">Reference proteome</keyword>
<evidence type="ECO:0000313" key="3">
    <source>
        <dbReference type="EMBL" id="MWB98610.1"/>
    </source>
</evidence>
<organism evidence="3 4">
    <name type="scientific">Agromyces seonyuensis</name>
    <dbReference type="NCBI Taxonomy" id="2662446"/>
    <lineage>
        <taxon>Bacteria</taxon>
        <taxon>Bacillati</taxon>
        <taxon>Actinomycetota</taxon>
        <taxon>Actinomycetes</taxon>
        <taxon>Micrococcales</taxon>
        <taxon>Microbacteriaceae</taxon>
        <taxon>Agromyces</taxon>
    </lineage>
</organism>
<accession>A0A6I4NWF8</accession>
<dbReference type="PROSITE" id="PS51257">
    <property type="entry name" value="PROKAR_LIPOPROTEIN"/>
    <property type="match status" value="1"/>
</dbReference>
<keyword evidence="3" id="KW-0378">Hydrolase</keyword>
<keyword evidence="1" id="KW-0732">Signal</keyword>
<evidence type="ECO:0000313" key="4">
    <source>
        <dbReference type="Proteomes" id="UP000438182"/>
    </source>
</evidence>
<gene>
    <name evidence="3" type="ORF">GB864_08630</name>
</gene>
<dbReference type="GO" id="GO:0016787">
    <property type="term" value="F:hydrolase activity"/>
    <property type="evidence" value="ECO:0007669"/>
    <property type="project" value="UniProtKB-KW"/>
</dbReference>
<protein>
    <submittedName>
        <fullName evidence="3">SGNH/GDSL hydrolase family protein</fullName>
    </submittedName>
</protein>
<dbReference type="Gene3D" id="3.40.50.1110">
    <property type="entry name" value="SGNH hydrolase"/>
    <property type="match status" value="1"/>
</dbReference>
<dbReference type="Pfam" id="PF13472">
    <property type="entry name" value="Lipase_GDSL_2"/>
    <property type="match status" value="1"/>
</dbReference>
<evidence type="ECO:0000259" key="2">
    <source>
        <dbReference type="Pfam" id="PF13472"/>
    </source>
</evidence>
<comment type="caution">
    <text evidence="3">The sequence shown here is derived from an EMBL/GenBank/DDBJ whole genome shotgun (WGS) entry which is preliminary data.</text>
</comment>
<dbReference type="Proteomes" id="UP000438182">
    <property type="component" value="Unassembled WGS sequence"/>
</dbReference>
<dbReference type="InterPro" id="IPR036514">
    <property type="entry name" value="SGNH_hydro_sf"/>
</dbReference>
<feature type="signal peptide" evidence="1">
    <location>
        <begin position="1"/>
        <end position="23"/>
    </location>
</feature>
<dbReference type="RefSeq" id="WP_160424097.1">
    <property type="nucleotide sequence ID" value="NZ_WSTA01000031.1"/>
</dbReference>
<dbReference type="InterPro" id="IPR013830">
    <property type="entry name" value="SGNH_hydro"/>
</dbReference>
<evidence type="ECO:0000256" key="1">
    <source>
        <dbReference type="SAM" id="SignalP"/>
    </source>
</evidence>
<name>A0A6I4NWF8_9MICO</name>